<reference evidence="1" key="1">
    <citation type="submission" date="2009-11" db="EMBL/GenBank/DDBJ databases">
        <authorList>
            <consortium name="The Broad Institute Genome Sequencing Platform"/>
            <person name="Ward D."/>
            <person name="Feldgarden M."/>
            <person name="Earl A."/>
            <person name="Young S.K."/>
            <person name="Zeng Q."/>
            <person name="Koehrsen M."/>
            <person name="Alvarado L."/>
            <person name="Berlin A."/>
            <person name="Bochicchio J."/>
            <person name="Borenstein D."/>
            <person name="Chapman S.B."/>
            <person name="Chen Z."/>
            <person name="Engels R."/>
            <person name="Freedman E."/>
            <person name="Gellesch M."/>
            <person name="Goldberg J."/>
            <person name="Griggs A."/>
            <person name="Gujja S."/>
            <person name="Heilman E."/>
            <person name="Heiman D."/>
            <person name="Hepburn T."/>
            <person name="Howarth C."/>
            <person name="Jen D."/>
            <person name="Larson L."/>
            <person name="Lewis B."/>
            <person name="Mehta T."/>
            <person name="Park D."/>
            <person name="Pearson M."/>
            <person name="Roberts A."/>
            <person name="Saif S."/>
            <person name="Shea T."/>
            <person name="Shenoy N."/>
            <person name="Sisk P."/>
            <person name="Stolte C."/>
            <person name="Sykes S."/>
            <person name="Thomson T."/>
            <person name="Walk T."/>
            <person name="White J."/>
            <person name="Yandava C."/>
            <person name="Izard J."/>
            <person name="Baranova O.V."/>
            <person name="Blanton J.M."/>
            <person name="Tanner A.C."/>
            <person name="Dewhirst F.E."/>
            <person name="Haas B."/>
            <person name="Nusbaum C."/>
            <person name="Birren B."/>
        </authorList>
    </citation>
    <scope>NUCLEOTIDE SEQUENCE [LARGE SCALE GENOMIC DNA]</scope>
    <source>
        <strain evidence="1">1-1 BBBD Race 1</strain>
    </source>
</reference>
<feature type="non-terminal residue" evidence="1">
    <location>
        <position position="445"/>
    </location>
</feature>
<reference evidence="2" key="4">
    <citation type="submission" date="2025-05" db="UniProtKB">
        <authorList>
            <consortium name="EnsemblFungi"/>
        </authorList>
    </citation>
    <scope>IDENTIFICATION</scope>
    <source>
        <strain evidence="2">isolate 1-1 / race 1 (BBBD)</strain>
    </source>
</reference>
<protein>
    <recommendedName>
        <fullName evidence="4">MULE transposase domain-containing protein</fullName>
    </recommendedName>
</protein>
<evidence type="ECO:0008006" key="4">
    <source>
        <dbReference type="Google" id="ProtNLM"/>
    </source>
</evidence>
<reference evidence="2 3" key="3">
    <citation type="journal article" date="2017" name="G3 (Bethesda)">
        <title>Comparative analysis highlights variable genome content of wheat rusts and divergence of the mating loci.</title>
        <authorList>
            <person name="Cuomo C.A."/>
            <person name="Bakkeren G."/>
            <person name="Khalil H.B."/>
            <person name="Panwar V."/>
            <person name="Joly D."/>
            <person name="Linning R."/>
            <person name="Sakthikumar S."/>
            <person name="Song X."/>
            <person name="Adiconis X."/>
            <person name="Fan L."/>
            <person name="Goldberg J.M."/>
            <person name="Levin J.Z."/>
            <person name="Young S."/>
            <person name="Zeng Q."/>
            <person name="Anikster Y."/>
            <person name="Bruce M."/>
            <person name="Wang M."/>
            <person name="Yin C."/>
            <person name="McCallum B."/>
            <person name="Szabo L.J."/>
            <person name="Hulbert S."/>
            <person name="Chen X."/>
            <person name="Fellers J.P."/>
        </authorList>
    </citation>
    <scope>NUCLEOTIDE SEQUENCE</scope>
    <source>
        <strain evidence="2">isolate 1-1 / race 1 (BBBD)</strain>
        <strain evidence="3">Isolate 1-1 / race 1 (BBBD)</strain>
    </source>
</reference>
<name>A0A180FZ61_PUCT1</name>
<dbReference type="EMBL" id="ADAS02003054">
    <property type="protein sequence ID" value="OAV85670.1"/>
    <property type="molecule type" value="Genomic_DNA"/>
</dbReference>
<dbReference type="EnsemblFungi" id="PTTG_30355-t43_1">
    <property type="protein sequence ID" value="PTTG_30355-t43_1-p1"/>
    <property type="gene ID" value="PTTG_30355"/>
</dbReference>
<reference evidence="1" key="2">
    <citation type="submission" date="2016-05" db="EMBL/GenBank/DDBJ databases">
        <title>Comparative analysis highlights variable genome content of wheat rusts and divergence of the mating loci.</title>
        <authorList>
            <person name="Cuomo C.A."/>
            <person name="Bakkeren G."/>
            <person name="Szabo L."/>
            <person name="Khalil H."/>
            <person name="Joly D."/>
            <person name="Goldberg J."/>
            <person name="Young S."/>
            <person name="Zeng Q."/>
            <person name="Fellers J."/>
        </authorList>
    </citation>
    <scope>NUCLEOTIDE SEQUENCE [LARGE SCALE GENOMIC DNA]</scope>
    <source>
        <strain evidence="1">1-1 BBBD Race 1</strain>
    </source>
</reference>
<organism evidence="1">
    <name type="scientific">Puccinia triticina (isolate 1-1 / race 1 (BBBD))</name>
    <name type="common">Brown leaf rust fungus</name>
    <dbReference type="NCBI Taxonomy" id="630390"/>
    <lineage>
        <taxon>Eukaryota</taxon>
        <taxon>Fungi</taxon>
        <taxon>Dikarya</taxon>
        <taxon>Basidiomycota</taxon>
        <taxon>Pucciniomycotina</taxon>
        <taxon>Pucciniomycetes</taxon>
        <taxon>Pucciniales</taxon>
        <taxon>Pucciniaceae</taxon>
        <taxon>Puccinia</taxon>
    </lineage>
</organism>
<proteinExistence type="predicted"/>
<evidence type="ECO:0000313" key="3">
    <source>
        <dbReference type="Proteomes" id="UP000005240"/>
    </source>
</evidence>
<gene>
    <name evidence="1" type="ORF">PTTG_30355</name>
</gene>
<sequence>MVRFDIHKETGWGLMRHHGYHDHPWPTAKKADPLARAEFSNEVKKNPKASALELKVGVPNPDDVNQPFTSVVDIHESFGNSDRLRYLRREILRELNLGPDKNGAGMGDLFILQMFEWDRKGLEIISASFRGGNEHFTFQTKWMSERLLARSEEGNQLYSGGLLSDVTYRFFENGYLLTTSMYCSRINRWIPVQLSWIRGLTERYYQTHFSTLFRQFLIPSILKEEREQLLRSVVDFSSAQRNGFIAAFMEVFNTTDKVAIGHLKGCSHHFQASVTRIKRNQSVIMADEVKPFEKMCHNLLLTNSAAGQTHEERIDEIRRRFPKVKKWLDWWTMADVEATLFPSRRVMLEDSPDGEDGLPNTTNAQESMHRVYYMFSVGKKHLFHGMIELYGFVMALERDYHAVMRGMPIEYGNRPRKQIDVSQSIGWTKPTKRQRALFNDGRAPD</sequence>
<dbReference type="OrthoDB" id="3046222at2759"/>
<dbReference type="STRING" id="630390.A0A180FZ61"/>
<evidence type="ECO:0000313" key="2">
    <source>
        <dbReference type="EnsemblFungi" id="PTTG_30355-t43_1-p1"/>
    </source>
</evidence>
<dbReference type="Proteomes" id="UP000005240">
    <property type="component" value="Unassembled WGS sequence"/>
</dbReference>
<accession>A0A180FZ61</accession>
<dbReference type="AlphaFoldDB" id="A0A180FZ61"/>
<keyword evidence="3" id="KW-1185">Reference proteome</keyword>
<evidence type="ECO:0000313" key="1">
    <source>
        <dbReference type="EMBL" id="OAV85670.1"/>
    </source>
</evidence>
<dbReference type="VEuPathDB" id="FungiDB:PTTG_30355"/>